<dbReference type="GO" id="GO:0000976">
    <property type="term" value="F:transcription cis-regulatory region binding"/>
    <property type="evidence" value="ECO:0007669"/>
    <property type="project" value="TreeGrafter"/>
</dbReference>
<keyword evidence="3" id="KW-0238">DNA-binding</keyword>
<dbReference type="Proteomes" id="UP000580517">
    <property type="component" value="Unassembled WGS sequence"/>
</dbReference>
<dbReference type="OrthoDB" id="9803735at2"/>
<dbReference type="RefSeq" id="WP_129969354.1">
    <property type="nucleotide sequence ID" value="NZ_JACCEW010000003.1"/>
</dbReference>
<evidence type="ECO:0000313" key="7">
    <source>
        <dbReference type="Proteomes" id="UP000580517"/>
    </source>
</evidence>
<dbReference type="GO" id="GO:0003700">
    <property type="term" value="F:DNA-binding transcription factor activity"/>
    <property type="evidence" value="ECO:0007669"/>
    <property type="project" value="InterPro"/>
</dbReference>
<comment type="similarity">
    <text evidence="1">Belongs to the LysR transcriptional regulatory family.</text>
</comment>
<evidence type="ECO:0000313" key="6">
    <source>
        <dbReference type="EMBL" id="NYT37510.1"/>
    </source>
</evidence>
<protein>
    <submittedName>
        <fullName evidence="6">LysR family transcriptional regulator</fullName>
    </submittedName>
</protein>
<dbReference type="InterPro" id="IPR036388">
    <property type="entry name" value="WH-like_DNA-bd_sf"/>
</dbReference>
<name>A0A853FFB3_9BURK</name>
<dbReference type="InterPro" id="IPR005119">
    <property type="entry name" value="LysR_subst-bd"/>
</dbReference>
<dbReference type="AlphaFoldDB" id="A0A853FFB3"/>
<dbReference type="Gene3D" id="1.10.10.10">
    <property type="entry name" value="Winged helix-like DNA-binding domain superfamily/Winged helix DNA-binding domain"/>
    <property type="match status" value="1"/>
</dbReference>
<dbReference type="SUPFAM" id="SSF46785">
    <property type="entry name" value="Winged helix' DNA-binding domain"/>
    <property type="match status" value="1"/>
</dbReference>
<dbReference type="FunFam" id="1.10.10.10:FF:000001">
    <property type="entry name" value="LysR family transcriptional regulator"/>
    <property type="match status" value="1"/>
</dbReference>
<reference evidence="6 7" key="1">
    <citation type="submission" date="2020-07" db="EMBL/GenBank/DDBJ databases">
        <title>Taxonomic revisions and descriptions of new bacterial species based on genomic comparisons in the high-G+C-content subgroup of the family Alcaligenaceae.</title>
        <authorList>
            <person name="Szabo A."/>
            <person name="Felfoldi T."/>
        </authorList>
    </citation>
    <scope>NUCLEOTIDE SEQUENCE [LARGE SCALE GENOMIC DNA]</scope>
    <source>
        <strain evidence="6 7">DSM 25264</strain>
    </source>
</reference>
<evidence type="ECO:0000256" key="2">
    <source>
        <dbReference type="ARBA" id="ARBA00023015"/>
    </source>
</evidence>
<dbReference type="PANTHER" id="PTHR30126">
    <property type="entry name" value="HTH-TYPE TRANSCRIPTIONAL REGULATOR"/>
    <property type="match status" value="1"/>
</dbReference>
<dbReference type="SUPFAM" id="SSF53850">
    <property type="entry name" value="Periplasmic binding protein-like II"/>
    <property type="match status" value="1"/>
</dbReference>
<dbReference type="PROSITE" id="PS50931">
    <property type="entry name" value="HTH_LYSR"/>
    <property type="match status" value="1"/>
</dbReference>
<dbReference type="InterPro" id="IPR000847">
    <property type="entry name" value="LysR_HTH_N"/>
</dbReference>
<dbReference type="EMBL" id="JACCEW010000003">
    <property type="protein sequence ID" value="NYT37510.1"/>
    <property type="molecule type" value="Genomic_DNA"/>
</dbReference>
<sequence>MDFKQINAFVWVAELGSFRAAAEKLHTTQPTISQRIAALESSMNVRLFERGARGIRLTEKGQELLSHARRMLELRNDMYRVARKRDAIRGTLRLGSSETLVHTWLHYLIDALHHRYPALTVDIQVDTTHVLRSQLASHQIDLAFVVGPSQDPRERHMHLCDYDLAWIASPGLKMHGRRVTVAELGHYPVITYPAVSLPYQSTKALLLEAGVKAPRLYGSASLSTIVHMTRRGIGPSVIAPAVITEEVEEGKLCLLDVDRTPAALGFYACWVDCPDSHTLRTVATLAQRIARRAGLPATLTEQP</sequence>
<gene>
    <name evidence="6" type="ORF">H0A68_11550</name>
</gene>
<keyword evidence="7" id="KW-1185">Reference proteome</keyword>
<dbReference type="Pfam" id="PF03466">
    <property type="entry name" value="LysR_substrate"/>
    <property type="match status" value="1"/>
</dbReference>
<evidence type="ECO:0000256" key="1">
    <source>
        <dbReference type="ARBA" id="ARBA00009437"/>
    </source>
</evidence>
<comment type="caution">
    <text evidence="6">The sequence shown here is derived from an EMBL/GenBank/DDBJ whole genome shotgun (WGS) entry which is preliminary data.</text>
</comment>
<evidence type="ECO:0000256" key="3">
    <source>
        <dbReference type="ARBA" id="ARBA00023125"/>
    </source>
</evidence>
<accession>A0A853FFB3</accession>
<dbReference type="PRINTS" id="PR00039">
    <property type="entry name" value="HTHLYSR"/>
</dbReference>
<evidence type="ECO:0000256" key="4">
    <source>
        <dbReference type="ARBA" id="ARBA00023163"/>
    </source>
</evidence>
<keyword evidence="2" id="KW-0805">Transcription regulation</keyword>
<dbReference type="PANTHER" id="PTHR30126:SF77">
    <property type="entry name" value="TRANSCRIPTIONAL REGULATORY PROTEIN"/>
    <property type="match status" value="1"/>
</dbReference>
<proteinExistence type="inferred from homology"/>
<feature type="domain" description="HTH lysR-type" evidence="5">
    <location>
        <begin position="1"/>
        <end position="58"/>
    </location>
</feature>
<evidence type="ECO:0000259" key="5">
    <source>
        <dbReference type="PROSITE" id="PS50931"/>
    </source>
</evidence>
<dbReference type="CDD" id="cd05466">
    <property type="entry name" value="PBP2_LTTR_substrate"/>
    <property type="match status" value="1"/>
</dbReference>
<keyword evidence="4" id="KW-0804">Transcription</keyword>
<dbReference type="Pfam" id="PF00126">
    <property type="entry name" value="HTH_1"/>
    <property type="match status" value="1"/>
</dbReference>
<organism evidence="6 7">
    <name type="scientific">Allopusillimonas soli</name>
    <dbReference type="NCBI Taxonomy" id="659016"/>
    <lineage>
        <taxon>Bacteria</taxon>
        <taxon>Pseudomonadati</taxon>
        <taxon>Pseudomonadota</taxon>
        <taxon>Betaproteobacteria</taxon>
        <taxon>Burkholderiales</taxon>
        <taxon>Alcaligenaceae</taxon>
        <taxon>Allopusillimonas</taxon>
    </lineage>
</organism>
<dbReference type="Gene3D" id="3.40.190.10">
    <property type="entry name" value="Periplasmic binding protein-like II"/>
    <property type="match status" value="2"/>
</dbReference>
<dbReference type="InterPro" id="IPR036390">
    <property type="entry name" value="WH_DNA-bd_sf"/>
</dbReference>